<evidence type="ECO:0000313" key="2">
    <source>
        <dbReference type="EMBL" id="VVC04389.1"/>
    </source>
</evidence>
<name>A0A5E4LSL7_9ARCH</name>
<accession>A0A5E4LSL7</accession>
<gene>
    <name evidence="2" type="ORF">LFW2832_00914</name>
</gene>
<proteinExistence type="predicted"/>
<organism evidence="2 3">
    <name type="scientific">Candidatus Bilamarchaeum dharawalense</name>
    <dbReference type="NCBI Taxonomy" id="2885759"/>
    <lineage>
        <taxon>Archaea</taxon>
        <taxon>Candidatus Micrarchaeota</taxon>
        <taxon>Candidatus Micrarchaeia</taxon>
        <taxon>Candidatus Anstonellales</taxon>
        <taxon>Candidatus Bilamarchaeaceae</taxon>
        <taxon>Candidatus Bilamarchaeum</taxon>
    </lineage>
</organism>
<comment type="caution">
    <text evidence="2">The sequence shown here is derived from an EMBL/GenBank/DDBJ whole genome shotgun (WGS) entry which is preliminary data.</text>
</comment>
<dbReference type="EMBL" id="CABMJJ010000009">
    <property type="protein sequence ID" value="VVC04389.1"/>
    <property type="molecule type" value="Genomic_DNA"/>
</dbReference>
<dbReference type="AlphaFoldDB" id="A0A5E4LSL7"/>
<evidence type="ECO:0000313" key="3">
    <source>
        <dbReference type="Proteomes" id="UP000789941"/>
    </source>
</evidence>
<protein>
    <submittedName>
        <fullName evidence="2">Antitoxin</fullName>
    </submittedName>
</protein>
<sequence>MVKVITIMDDVYADLYRLKKSKAMSFSEILRFLLKEKKEGSNIISLAGSIDEMDINHREVDRIRKEQVYTR</sequence>
<keyword evidence="1" id="KW-1277">Toxin-antitoxin system</keyword>
<reference evidence="2 3" key="1">
    <citation type="submission" date="2019-08" db="EMBL/GenBank/DDBJ databases">
        <authorList>
            <person name="Vazquez-Campos X."/>
        </authorList>
    </citation>
    <scope>NUCLEOTIDE SEQUENCE [LARGE SCALE GENOMIC DNA]</scope>
    <source>
        <strain evidence="2">LFW-283_2</strain>
    </source>
</reference>
<dbReference type="InterPro" id="IPR003847">
    <property type="entry name" value="Put_antitoxin"/>
</dbReference>
<dbReference type="Pfam" id="PF02697">
    <property type="entry name" value="VAPB_antitox"/>
    <property type="match status" value="1"/>
</dbReference>
<dbReference type="Proteomes" id="UP000789941">
    <property type="component" value="Unassembled WGS sequence"/>
</dbReference>
<evidence type="ECO:0000256" key="1">
    <source>
        <dbReference type="ARBA" id="ARBA00022649"/>
    </source>
</evidence>